<comment type="caution">
    <text evidence="8">The sequence shown here is derived from an EMBL/GenBank/DDBJ whole genome shotgun (WGS) entry which is preliminary data.</text>
</comment>
<evidence type="ECO:0000256" key="3">
    <source>
        <dbReference type="ARBA" id="ARBA00023122"/>
    </source>
</evidence>
<accession>A0A4U5NDR5</accession>
<dbReference type="SMART" id="SM00116">
    <property type="entry name" value="CBS"/>
    <property type="match status" value="2"/>
</dbReference>
<dbReference type="Pfam" id="PF00571">
    <property type="entry name" value="CBS"/>
    <property type="match status" value="1"/>
</dbReference>
<dbReference type="InterPro" id="IPR000644">
    <property type="entry name" value="CBS_dom"/>
</dbReference>
<evidence type="ECO:0000313" key="9">
    <source>
        <dbReference type="Proteomes" id="UP000298663"/>
    </source>
</evidence>
<dbReference type="PANTHER" id="PTHR13780">
    <property type="entry name" value="AMP-ACTIVATED PROTEIN KINASE, GAMMA REGULATORY SUBUNIT"/>
    <property type="match status" value="1"/>
</dbReference>
<proteinExistence type="inferred from homology"/>
<dbReference type="Gene3D" id="3.10.580.10">
    <property type="entry name" value="CBS-domain"/>
    <property type="match status" value="2"/>
</dbReference>
<name>A0A4U5NDR5_STECR</name>
<feature type="region of interest" description="Disordered" evidence="6">
    <location>
        <begin position="1"/>
        <end position="63"/>
    </location>
</feature>
<evidence type="ECO:0000256" key="4">
    <source>
        <dbReference type="ARBA" id="ARBA00025878"/>
    </source>
</evidence>
<dbReference type="InterPro" id="IPR046342">
    <property type="entry name" value="CBS_dom_sf"/>
</dbReference>
<evidence type="ECO:0000259" key="7">
    <source>
        <dbReference type="PROSITE" id="PS51371"/>
    </source>
</evidence>
<evidence type="ECO:0000256" key="2">
    <source>
        <dbReference type="ARBA" id="ARBA00022737"/>
    </source>
</evidence>
<dbReference type="PROSITE" id="PS51371">
    <property type="entry name" value="CBS"/>
    <property type="match status" value="1"/>
</dbReference>
<sequence length="491" mass="54986">MLQFEGGIYPPPRPSTDSVPSSKTRPMNIYYNGAGGPNGDSSIDSAVSSAESSRRNSNPLGEFRDYVKRRRQTTAARLGAVRMSRLSSSEGEHRNRKESMDSQFYDMEDSDSEDPMADTGLLHRRFSVPEKVLLSASSLEGSAGTRRKLSISVYDKDYAILRQCRERRYEIVAAFTADRSTEPFRHYMQSLVSYDLAPVNGIVVMMDASITVYKAVTALNENDYRGALVSNVDQNGGITMLTTTDCLRILSIAASDDNEIGSKTMRHFVTTYNGRKKIVSASVNLGVWDLARLFCLNHVHSIPIMQNDDTFRNSDVLCLLSLRSVFQETIVKLLESRCSLTPHLKQKTLQERALGTWDNVVTISCNATCKQATDMFLNKKFSCLPVIDENRHLVGILSKRDIMREAAKHPKNYLEVLDIPVKDIISEKSMATLASPTSTIYETIMLLMKSERQCVFVRDEKPIGCVAFVDIMEFILHSADVSSPRHKLSVV</sequence>
<comment type="subunit">
    <text evidence="4">AMPK is a heterotrimer of an alpha catalytic subunit (PRKAA1 or PRKAA2), a beta (PRKAB1 or PRKAB2) and a gamma non-catalytic subunits (PRKAG1, PRKAG2 or PRKAG3). Interacts with FNIP1 and FNIP2.</text>
</comment>
<dbReference type="OrthoDB" id="449052at2759"/>
<reference evidence="8 9" key="1">
    <citation type="journal article" date="2015" name="Genome Biol.">
        <title>Comparative genomics of Steinernema reveals deeply conserved gene regulatory networks.</title>
        <authorList>
            <person name="Dillman A.R."/>
            <person name="Macchietto M."/>
            <person name="Porter C.F."/>
            <person name="Rogers A."/>
            <person name="Williams B."/>
            <person name="Antoshechkin I."/>
            <person name="Lee M.M."/>
            <person name="Goodwin Z."/>
            <person name="Lu X."/>
            <person name="Lewis E.E."/>
            <person name="Goodrich-Blair H."/>
            <person name="Stock S.P."/>
            <person name="Adams B.J."/>
            <person name="Sternberg P.W."/>
            <person name="Mortazavi A."/>
        </authorList>
    </citation>
    <scope>NUCLEOTIDE SEQUENCE [LARGE SCALE GENOMIC DNA]</scope>
    <source>
        <strain evidence="8 9">ALL</strain>
    </source>
</reference>
<dbReference type="PANTHER" id="PTHR13780:SF32">
    <property type="entry name" value="CBS DOMAIN-CONTAINING PROTEIN"/>
    <property type="match status" value="1"/>
</dbReference>
<keyword evidence="3 5" id="KW-0129">CBS domain</keyword>
<evidence type="ECO:0000256" key="6">
    <source>
        <dbReference type="SAM" id="MobiDB-lite"/>
    </source>
</evidence>
<evidence type="ECO:0000256" key="5">
    <source>
        <dbReference type="PROSITE-ProRule" id="PRU00703"/>
    </source>
</evidence>
<dbReference type="AlphaFoldDB" id="A0A4U5NDR5"/>
<dbReference type="GO" id="GO:0016208">
    <property type="term" value="F:AMP binding"/>
    <property type="evidence" value="ECO:0007669"/>
    <property type="project" value="TreeGrafter"/>
</dbReference>
<dbReference type="CDD" id="cd02205">
    <property type="entry name" value="CBS_pair_SF"/>
    <property type="match status" value="2"/>
</dbReference>
<dbReference type="InterPro" id="IPR050511">
    <property type="entry name" value="AMPK_gamma/SDS23_families"/>
</dbReference>
<dbReference type="STRING" id="34508.A0A4U5NDR5"/>
<comment type="similarity">
    <text evidence="1">Belongs to the 5'-AMP-activated protein kinase gamma subunit family.</text>
</comment>
<evidence type="ECO:0000313" key="8">
    <source>
        <dbReference type="EMBL" id="TKR80998.1"/>
    </source>
</evidence>
<dbReference type="EMBL" id="AZBU02000004">
    <property type="protein sequence ID" value="TKR80998.1"/>
    <property type="molecule type" value="Genomic_DNA"/>
</dbReference>
<organism evidence="8 9">
    <name type="scientific">Steinernema carpocapsae</name>
    <name type="common">Entomopathogenic nematode</name>
    <dbReference type="NCBI Taxonomy" id="34508"/>
    <lineage>
        <taxon>Eukaryota</taxon>
        <taxon>Metazoa</taxon>
        <taxon>Ecdysozoa</taxon>
        <taxon>Nematoda</taxon>
        <taxon>Chromadorea</taxon>
        <taxon>Rhabditida</taxon>
        <taxon>Tylenchina</taxon>
        <taxon>Panagrolaimomorpha</taxon>
        <taxon>Strongyloidoidea</taxon>
        <taxon>Steinernematidae</taxon>
        <taxon>Steinernema</taxon>
    </lineage>
</organism>
<dbReference type="GO" id="GO:0019887">
    <property type="term" value="F:protein kinase regulator activity"/>
    <property type="evidence" value="ECO:0007669"/>
    <property type="project" value="TreeGrafter"/>
</dbReference>
<dbReference type="GO" id="GO:0019901">
    <property type="term" value="F:protein kinase binding"/>
    <property type="evidence" value="ECO:0007669"/>
    <property type="project" value="TreeGrafter"/>
</dbReference>
<reference evidence="8 9" key="2">
    <citation type="journal article" date="2019" name="G3 (Bethesda)">
        <title>Hybrid Assembly of the Genome of the Entomopathogenic Nematode Steinernema carpocapsae Identifies the X-Chromosome.</title>
        <authorList>
            <person name="Serra L."/>
            <person name="Macchietto M."/>
            <person name="Macias-Munoz A."/>
            <person name="McGill C.J."/>
            <person name="Rodriguez I.M."/>
            <person name="Rodriguez B."/>
            <person name="Murad R."/>
            <person name="Mortazavi A."/>
        </authorList>
    </citation>
    <scope>NUCLEOTIDE SEQUENCE [LARGE SCALE GENOMIC DNA]</scope>
    <source>
        <strain evidence="8 9">ALL</strain>
    </source>
</reference>
<dbReference type="GO" id="GO:0031588">
    <property type="term" value="C:nucleotide-activated protein kinase complex"/>
    <property type="evidence" value="ECO:0007669"/>
    <property type="project" value="TreeGrafter"/>
</dbReference>
<keyword evidence="9" id="KW-1185">Reference proteome</keyword>
<dbReference type="SUPFAM" id="SSF54631">
    <property type="entry name" value="CBS-domain pair"/>
    <property type="match status" value="2"/>
</dbReference>
<evidence type="ECO:0000256" key="1">
    <source>
        <dbReference type="ARBA" id="ARBA00006750"/>
    </source>
</evidence>
<gene>
    <name evidence="8" type="ORF">L596_014952</name>
</gene>
<feature type="compositionally biased region" description="Polar residues" evidence="6">
    <location>
        <begin position="15"/>
        <end position="25"/>
    </location>
</feature>
<dbReference type="GO" id="GO:0005634">
    <property type="term" value="C:nucleus"/>
    <property type="evidence" value="ECO:0007669"/>
    <property type="project" value="TreeGrafter"/>
</dbReference>
<feature type="domain" description="CBS" evidence="7">
    <location>
        <begin position="354"/>
        <end position="414"/>
    </location>
</feature>
<dbReference type="GO" id="GO:0005737">
    <property type="term" value="C:cytoplasm"/>
    <property type="evidence" value="ECO:0007669"/>
    <property type="project" value="TreeGrafter"/>
</dbReference>
<feature type="compositionally biased region" description="Low complexity" evidence="6">
    <location>
        <begin position="40"/>
        <end position="58"/>
    </location>
</feature>
<dbReference type="Proteomes" id="UP000298663">
    <property type="component" value="Unassembled WGS sequence"/>
</dbReference>
<keyword evidence="2" id="KW-0677">Repeat</keyword>
<protein>
    <recommendedName>
        <fullName evidence="7">CBS domain-containing protein</fullName>
    </recommendedName>
</protein>